<dbReference type="InterPro" id="IPR008207">
    <property type="entry name" value="Sig_transdc_His_kin_Hpt_dom"/>
</dbReference>
<feature type="domain" description="HPt" evidence="3">
    <location>
        <begin position="19"/>
        <end position="112"/>
    </location>
</feature>
<dbReference type="SMART" id="SM00073">
    <property type="entry name" value="HPT"/>
    <property type="match status" value="1"/>
</dbReference>
<keyword evidence="2" id="KW-0597">Phosphoprotein</keyword>
<dbReference type="InterPro" id="IPR036641">
    <property type="entry name" value="HPT_dom_sf"/>
</dbReference>
<dbReference type="PROSITE" id="PS50894">
    <property type="entry name" value="HPT"/>
    <property type="match status" value="1"/>
</dbReference>
<dbReference type="Proteomes" id="UP000652074">
    <property type="component" value="Unassembled WGS sequence"/>
</dbReference>
<keyword evidence="1" id="KW-0902">Two-component regulatory system</keyword>
<feature type="modified residue" description="Phosphohistidine" evidence="2">
    <location>
        <position position="58"/>
    </location>
</feature>
<sequence length="112" mass="12133">MNSEQLFDLRSTLDNLDNDVEILRLVSATFVADAPRLLAELRSALTDRNLSMVVRAGHSLKGSAQNFGAAELIRAVGALEEASRTHDFESAAGLLGEVERLLARLSAELRAL</sequence>
<evidence type="ECO:0000313" key="4">
    <source>
        <dbReference type="EMBL" id="NMF90344.1"/>
    </source>
</evidence>
<evidence type="ECO:0000256" key="1">
    <source>
        <dbReference type="ARBA" id="ARBA00023012"/>
    </source>
</evidence>
<dbReference type="SUPFAM" id="SSF47226">
    <property type="entry name" value="Histidine-containing phosphotransfer domain, HPT domain"/>
    <property type="match status" value="1"/>
</dbReference>
<gene>
    <name evidence="4" type="ORF">GPA26_17890</name>
</gene>
<accession>A0ABX1MW76</accession>
<keyword evidence="5" id="KW-1185">Reference proteome</keyword>
<evidence type="ECO:0000313" key="5">
    <source>
        <dbReference type="Proteomes" id="UP000652074"/>
    </source>
</evidence>
<dbReference type="Pfam" id="PF01627">
    <property type="entry name" value="Hpt"/>
    <property type="match status" value="1"/>
</dbReference>
<reference evidence="4 5" key="1">
    <citation type="submission" date="2019-12" db="EMBL/GenBank/DDBJ databases">
        <title>Comparative genomics gives insights into the taxonomy of the Azoarcus-Aromatoleum group and reveals separate origins of nif in the plant-associated Azoarcus and non-plant-associated Aromatoleum sub-groups.</title>
        <authorList>
            <person name="Lafos M."/>
            <person name="Maluk M."/>
            <person name="Batista M."/>
            <person name="Junghare M."/>
            <person name="Carmona M."/>
            <person name="Faoro H."/>
            <person name="Cruz L.M."/>
            <person name="Battistoni F."/>
            <person name="De Souza E."/>
            <person name="Pedrosa F."/>
            <person name="Chen W.-M."/>
            <person name="Poole P.S."/>
            <person name="Dixon R.A."/>
            <person name="James E.K."/>
        </authorList>
    </citation>
    <scope>NUCLEOTIDE SEQUENCE [LARGE SCALE GENOMIC DNA]</scope>
    <source>
        <strain evidence="4 5">ToN1</strain>
    </source>
</reference>
<name>A0ABX1MW76_9RHOO</name>
<evidence type="ECO:0000256" key="2">
    <source>
        <dbReference type="PROSITE-ProRule" id="PRU00110"/>
    </source>
</evidence>
<proteinExistence type="predicted"/>
<organism evidence="4 5">
    <name type="scientific">Aromatoleum petrolei</name>
    <dbReference type="NCBI Taxonomy" id="76116"/>
    <lineage>
        <taxon>Bacteria</taxon>
        <taxon>Pseudomonadati</taxon>
        <taxon>Pseudomonadota</taxon>
        <taxon>Betaproteobacteria</taxon>
        <taxon>Rhodocyclales</taxon>
        <taxon>Rhodocyclaceae</taxon>
        <taxon>Aromatoleum</taxon>
    </lineage>
</organism>
<dbReference type="RefSeq" id="WP_169207690.1">
    <property type="nucleotide sequence ID" value="NZ_CP059560.1"/>
</dbReference>
<evidence type="ECO:0000259" key="3">
    <source>
        <dbReference type="PROSITE" id="PS50894"/>
    </source>
</evidence>
<comment type="caution">
    <text evidence="4">The sequence shown here is derived from an EMBL/GenBank/DDBJ whole genome shotgun (WGS) entry which is preliminary data.</text>
</comment>
<protein>
    <submittedName>
        <fullName evidence="4">Hpt domain-containing protein</fullName>
    </submittedName>
</protein>
<dbReference type="EMBL" id="WTVR01000040">
    <property type="protein sequence ID" value="NMF90344.1"/>
    <property type="molecule type" value="Genomic_DNA"/>
</dbReference>
<dbReference type="Gene3D" id="1.20.120.160">
    <property type="entry name" value="HPT domain"/>
    <property type="match status" value="1"/>
</dbReference>